<protein>
    <submittedName>
        <fullName evidence="1">Uncharacterized protein</fullName>
    </submittedName>
</protein>
<dbReference type="EMBL" id="CP118224">
    <property type="protein sequence ID" value="WMC11571.1"/>
    <property type="molecule type" value="Genomic_DNA"/>
</dbReference>
<dbReference type="Proteomes" id="UP001223802">
    <property type="component" value="Chromosome"/>
</dbReference>
<dbReference type="RefSeq" id="WP_306762809.1">
    <property type="nucleotide sequence ID" value="NZ_CP118224.1"/>
</dbReference>
<accession>A0AA50KQS2</accession>
<organism evidence="1 2">
    <name type="scientific">Oceanimonas pelagia</name>
    <dbReference type="NCBI Taxonomy" id="3028314"/>
    <lineage>
        <taxon>Bacteria</taxon>
        <taxon>Pseudomonadati</taxon>
        <taxon>Pseudomonadota</taxon>
        <taxon>Gammaproteobacteria</taxon>
        <taxon>Aeromonadales</taxon>
        <taxon>Aeromonadaceae</taxon>
        <taxon>Oceanimonas</taxon>
    </lineage>
</organism>
<name>A0AA50KQS2_9GAMM</name>
<keyword evidence="2" id="KW-1185">Reference proteome</keyword>
<evidence type="ECO:0000313" key="2">
    <source>
        <dbReference type="Proteomes" id="UP001223802"/>
    </source>
</evidence>
<reference evidence="1 2" key="1">
    <citation type="submission" date="2023-02" db="EMBL/GenBank/DDBJ databases">
        <title>Complete genome sequence of a novel bacterium Oceanimonas sp. NTOU-MSR1 isolated from marine coast sediment.</title>
        <authorList>
            <person name="Yang H.-T."/>
            <person name="Chen Y.-L."/>
            <person name="Ho Y.-N."/>
        </authorList>
    </citation>
    <scope>NUCLEOTIDE SEQUENCE [LARGE SCALE GENOMIC DNA]</scope>
    <source>
        <strain evidence="1 2">NTOU-MSR1</strain>
    </source>
</reference>
<gene>
    <name evidence="1" type="ORF">PU634_04205</name>
</gene>
<dbReference type="AlphaFoldDB" id="A0AA50KQS2"/>
<dbReference type="KEGG" id="ope:PU634_04205"/>
<evidence type="ECO:0000313" key="1">
    <source>
        <dbReference type="EMBL" id="WMC11571.1"/>
    </source>
</evidence>
<proteinExistence type="predicted"/>
<sequence length="498" mass="55984">MTEIKTVTAIPAGGKTHEVIELVNNSQDKFIIVNIGQKLADQTFNKITRSKAIAVSNTTGNSRVGAQIEQNLRNKVSVIVCCHQGFMKIDPTLLHGYTVIIDEVPSTINLGSIPVKDTTDILNILGNCCNIDGCKYTLHPDHGNDGIEAIKAQGTRSEKMESMLTALELGSTVTRMGDNEFRWSVVFNWVEHLQHADSIYMLAAQVEGLATTELMKAQGAVFVPSNDIKPKYSAYNNPKRTKVIPLLTGINYSRNRCVDGNRVLTLDVNGNYKPDGFTVYQQMRINAGAALKHYGKDRFIYTVNSNQENEKWDYGQANFVPYNPHGRNDLVSYEAVICIYQANLDNLQKAECNEIADKHGINLQLLEHGMINQIYHEPIFQAATRGIIRNHEDSDTTYVVIVPDERAANYLLNGHFKGAELVKDFAIDGNKVKLQQEQYERQQHLQSGEFKLTAKWLGIPPEHHNAFKSWKSKNNIDSLEQCINWMNKRNIPTSHLQA</sequence>